<reference evidence="2 3" key="1">
    <citation type="journal article" date="2016" name="BMC Genomics">
        <title>Comparative genomics reveals Cyclospora cayetanensis possesses coccidia-like metabolism and invasion components but unique surface antigens.</title>
        <authorList>
            <person name="Liu S."/>
            <person name="Wang L."/>
            <person name="Zheng H."/>
            <person name="Xu Z."/>
            <person name="Roellig D.M."/>
            <person name="Li N."/>
            <person name="Frace M.A."/>
            <person name="Tang K."/>
            <person name="Arrowood M.J."/>
            <person name="Moss D.M."/>
            <person name="Zhang L."/>
            <person name="Feng Y."/>
            <person name="Xiao L."/>
        </authorList>
    </citation>
    <scope>NUCLEOTIDE SEQUENCE [LARGE SCALE GENOMIC DNA]</scope>
    <source>
        <strain evidence="2 3">CHN_HEN01</strain>
    </source>
</reference>
<dbReference type="VEuPathDB" id="ToxoDB:cyc_06811"/>
<comment type="caution">
    <text evidence="2">The sequence shown here is derived from an EMBL/GenBank/DDBJ whole genome shotgun (WGS) entry which is preliminary data.</text>
</comment>
<feature type="compositionally biased region" description="Low complexity" evidence="1">
    <location>
        <begin position="132"/>
        <end position="145"/>
    </location>
</feature>
<feature type="region of interest" description="Disordered" evidence="1">
    <location>
        <begin position="420"/>
        <end position="448"/>
    </location>
</feature>
<feature type="region of interest" description="Disordered" evidence="1">
    <location>
        <begin position="1"/>
        <end position="182"/>
    </location>
</feature>
<organism evidence="2 3">
    <name type="scientific">Cyclospora cayetanensis</name>
    <dbReference type="NCBI Taxonomy" id="88456"/>
    <lineage>
        <taxon>Eukaryota</taxon>
        <taxon>Sar</taxon>
        <taxon>Alveolata</taxon>
        <taxon>Apicomplexa</taxon>
        <taxon>Conoidasida</taxon>
        <taxon>Coccidia</taxon>
        <taxon>Eucoccidiorida</taxon>
        <taxon>Eimeriorina</taxon>
        <taxon>Eimeriidae</taxon>
        <taxon>Cyclospora</taxon>
    </lineage>
</organism>
<feature type="region of interest" description="Disordered" evidence="1">
    <location>
        <begin position="368"/>
        <end position="407"/>
    </location>
</feature>
<protein>
    <submittedName>
        <fullName evidence="2">Uncharacterized protein</fullName>
    </submittedName>
</protein>
<name>A0A1D3CXS9_9EIME</name>
<gene>
    <name evidence="2" type="ORF">cyc_06811</name>
</gene>
<feature type="compositionally biased region" description="Basic and acidic residues" evidence="1">
    <location>
        <begin position="261"/>
        <end position="285"/>
    </location>
</feature>
<keyword evidence="3" id="KW-1185">Reference proteome</keyword>
<feature type="compositionally biased region" description="Basic and acidic residues" evidence="1">
    <location>
        <begin position="113"/>
        <end position="130"/>
    </location>
</feature>
<feature type="compositionally biased region" description="Polar residues" evidence="1">
    <location>
        <begin position="83"/>
        <end position="112"/>
    </location>
</feature>
<feature type="compositionally biased region" description="Basic and acidic residues" evidence="1">
    <location>
        <begin position="371"/>
        <end position="380"/>
    </location>
</feature>
<dbReference type="EMBL" id="JROU02001563">
    <property type="protein sequence ID" value="OEH75991.1"/>
    <property type="molecule type" value="Genomic_DNA"/>
</dbReference>
<evidence type="ECO:0000313" key="2">
    <source>
        <dbReference type="EMBL" id="OEH75991.1"/>
    </source>
</evidence>
<feature type="compositionally biased region" description="Polar residues" evidence="1">
    <location>
        <begin position="56"/>
        <end position="67"/>
    </location>
</feature>
<dbReference type="InParanoid" id="A0A1D3CXS9"/>
<accession>A0A1D3CXS9</accession>
<feature type="compositionally biased region" description="Polar residues" evidence="1">
    <location>
        <begin position="394"/>
        <end position="403"/>
    </location>
</feature>
<dbReference type="AlphaFoldDB" id="A0A1D3CXS9"/>
<evidence type="ECO:0000256" key="1">
    <source>
        <dbReference type="SAM" id="MobiDB-lite"/>
    </source>
</evidence>
<feature type="compositionally biased region" description="Polar residues" evidence="1">
    <location>
        <begin position="219"/>
        <end position="239"/>
    </location>
</feature>
<proteinExistence type="predicted"/>
<feature type="compositionally biased region" description="Low complexity" evidence="1">
    <location>
        <begin position="165"/>
        <end position="178"/>
    </location>
</feature>
<sequence>MQRAAAPEGVEDRLSMTPARSRNTYCSQARDSTRSASNASSGKPRLPESRGGSGFPRNSPSTYSRRNPSPEGGRKCTGRGNRMSPSCNDKSKTSSNSGCSGLQVARSKSPSSKHAEEGSSRSSNWHRDTHYNGSSSSAPCNSNSSRIMHPFDHTMRSSRYPEATSRYPGGSSRYPGGSSNVGRYAVGRSNVGRYAVGSSNAGRYVEGSSNVGRYAEGRSNFSRYPEGSSSVSRYAQVRSSRYPEGRSNVGRYPEGSSHVSRYPEGRSHVSRYPERKCSPARRVESINKYGGDSVRDSAGGLNASRRPNADGRSGYAASNSKSRALRDSDLVDCRTAGRGSSGRFYEVSASSNSRNAYIIRGRAAAYGSRSPCERHGEGARWRVSGGGWREGSKQTDGFQRRNPSSLDRYRSISRSISRERSDRQCSLERRAQRGEARDAECAHAERHGRGGQSALVIAGAGAEALLTGRVSAAATEVSADENRQRREAAAAAAAVAAAEDAAAREAAAAAAEEEAVVAAADAEAAAAACGSLAYERRRSLSISPSPAV</sequence>
<evidence type="ECO:0000313" key="3">
    <source>
        <dbReference type="Proteomes" id="UP000095192"/>
    </source>
</evidence>
<dbReference type="Proteomes" id="UP000095192">
    <property type="component" value="Unassembled WGS sequence"/>
</dbReference>
<feature type="compositionally biased region" description="Polar residues" evidence="1">
    <location>
        <begin position="18"/>
        <end position="41"/>
    </location>
</feature>
<feature type="region of interest" description="Disordered" evidence="1">
    <location>
        <begin position="213"/>
        <end position="321"/>
    </location>
</feature>